<evidence type="ECO:0000313" key="1">
    <source>
        <dbReference type="EMBL" id="KAJ7347545.1"/>
    </source>
</evidence>
<keyword evidence="2" id="KW-1185">Reference proteome</keyword>
<evidence type="ECO:0000313" key="2">
    <source>
        <dbReference type="Proteomes" id="UP001218218"/>
    </source>
</evidence>
<gene>
    <name evidence="1" type="ORF">DFH08DRAFT_809279</name>
</gene>
<name>A0AAD7ESX4_9AGAR</name>
<comment type="caution">
    <text evidence="1">The sequence shown here is derived from an EMBL/GenBank/DDBJ whole genome shotgun (WGS) entry which is preliminary data.</text>
</comment>
<dbReference type="Proteomes" id="UP001218218">
    <property type="component" value="Unassembled WGS sequence"/>
</dbReference>
<sequence length="242" mass="28094">MPPRKKQTCNISGLKNQGAKSTQSLFPIFHWILHILPLHHLRVDWSQEEQDTDKLDIDSELESGDDYEFNTEDGLDAMKILSKKLAYDDLEWLPSREAQRPKTYATGPDILKKALQTQRCYRKVMITQTQLDSFLSAPRSAPSSAPIRRASASPEQVQGKKIKLQELKRFLLVLQLLLVEHKHLSKKTVMLKMKNLKRRYRQKLKQQLSLMRTWRSGTKIKKIGSVTHNRKFVPGQNCESKF</sequence>
<reference evidence="1" key="1">
    <citation type="submission" date="2023-03" db="EMBL/GenBank/DDBJ databases">
        <title>Massive genome expansion in bonnet fungi (Mycena s.s.) driven by repeated elements and novel gene families across ecological guilds.</title>
        <authorList>
            <consortium name="Lawrence Berkeley National Laboratory"/>
            <person name="Harder C.B."/>
            <person name="Miyauchi S."/>
            <person name="Viragh M."/>
            <person name="Kuo A."/>
            <person name="Thoen E."/>
            <person name="Andreopoulos B."/>
            <person name="Lu D."/>
            <person name="Skrede I."/>
            <person name="Drula E."/>
            <person name="Henrissat B."/>
            <person name="Morin E."/>
            <person name="Kohler A."/>
            <person name="Barry K."/>
            <person name="LaButti K."/>
            <person name="Morin E."/>
            <person name="Salamov A."/>
            <person name="Lipzen A."/>
            <person name="Mereny Z."/>
            <person name="Hegedus B."/>
            <person name="Baldrian P."/>
            <person name="Stursova M."/>
            <person name="Weitz H."/>
            <person name="Taylor A."/>
            <person name="Grigoriev I.V."/>
            <person name="Nagy L.G."/>
            <person name="Martin F."/>
            <person name="Kauserud H."/>
        </authorList>
    </citation>
    <scope>NUCLEOTIDE SEQUENCE</scope>
    <source>
        <strain evidence="1">CBHHK002</strain>
    </source>
</reference>
<accession>A0AAD7ESX4</accession>
<proteinExistence type="predicted"/>
<protein>
    <submittedName>
        <fullName evidence="1">Uncharacterized protein</fullName>
    </submittedName>
</protein>
<dbReference type="EMBL" id="JARIHO010000019">
    <property type="protein sequence ID" value="KAJ7347545.1"/>
    <property type="molecule type" value="Genomic_DNA"/>
</dbReference>
<organism evidence="1 2">
    <name type="scientific">Mycena albidolilacea</name>
    <dbReference type="NCBI Taxonomy" id="1033008"/>
    <lineage>
        <taxon>Eukaryota</taxon>
        <taxon>Fungi</taxon>
        <taxon>Dikarya</taxon>
        <taxon>Basidiomycota</taxon>
        <taxon>Agaricomycotina</taxon>
        <taxon>Agaricomycetes</taxon>
        <taxon>Agaricomycetidae</taxon>
        <taxon>Agaricales</taxon>
        <taxon>Marasmiineae</taxon>
        <taxon>Mycenaceae</taxon>
        <taxon>Mycena</taxon>
    </lineage>
</organism>
<dbReference type="AlphaFoldDB" id="A0AAD7ESX4"/>